<dbReference type="GO" id="GO:0007015">
    <property type="term" value="P:actin filament organization"/>
    <property type="evidence" value="ECO:0007669"/>
    <property type="project" value="TreeGrafter"/>
</dbReference>
<keyword evidence="2" id="KW-0067">ATP-binding</keyword>
<dbReference type="InterPro" id="IPR001609">
    <property type="entry name" value="Myosin_head_motor_dom-like"/>
</dbReference>
<dbReference type="SUPFAM" id="SSF52540">
    <property type="entry name" value="P-loop containing nucleoside triphosphate hydrolases"/>
    <property type="match status" value="2"/>
</dbReference>
<comment type="caution">
    <text evidence="8">The sequence shown here is derived from an EMBL/GenBank/DDBJ whole genome shotgun (WGS) entry which is preliminary data.</text>
</comment>
<dbReference type="InterPro" id="IPR036961">
    <property type="entry name" value="Kinesin_motor_dom_sf"/>
</dbReference>
<dbReference type="Gene3D" id="3.40.850.10">
    <property type="entry name" value="Kinesin motor domain"/>
    <property type="match status" value="1"/>
</dbReference>
<dbReference type="GO" id="GO:0051015">
    <property type="term" value="F:actin filament binding"/>
    <property type="evidence" value="ECO:0007669"/>
    <property type="project" value="TreeGrafter"/>
</dbReference>
<feature type="region of interest" description="Disordered" evidence="6">
    <location>
        <begin position="404"/>
        <end position="442"/>
    </location>
</feature>
<proteinExistence type="predicted"/>
<keyword evidence="9" id="KW-1185">Reference proteome</keyword>
<protein>
    <submittedName>
        <fullName evidence="8">Chitin synthase 8</fullName>
    </submittedName>
</protein>
<evidence type="ECO:0000256" key="3">
    <source>
        <dbReference type="ARBA" id="ARBA00023123"/>
    </source>
</evidence>
<gene>
    <name evidence="8" type="ORF">AX774_g980</name>
</gene>
<dbReference type="SMART" id="SM00242">
    <property type="entry name" value="MYSc"/>
    <property type="match status" value="1"/>
</dbReference>
<dbReference type="Gene3D" id="1.20.58.530">
    <property type="match status" value="1"/>
</dbReference>
<evidence type="ECO:0000313" key="9">
    <source>
        <dbReference type="Proteomes" id="UP000188320"/>
    </source>
</evidence>
<dbReference type="EMBL" id="LSSK01000076">
    <property type="protein sequence ID" value="OMH85490.1"/>
    <property type="molecule type" value="Genomic_DNA"/>
</dbReference>
<sequence>MSGSGKTQQRRLALRMLIEMKKQPQYLQQGVTEEEMRGGGSDVGDRILAGERVISELISAKVGQSYNASRAGVYQEIMFDEEEGSVVGGKTRVYMLETSRIANRAGVIGDEEGMGLPGSPGGGMGGGSGGGGSGSGRGKGKDGSGSGAYSRGFKVFRTLINGAPENKREEYGIDSKLMIGGESEYQLRMQYQEEYDEMVQSLKKIGLGGKMTDSIFKVIAGIMALSKVRFKRNQGGTGGGSYGYGYGYGYGDRDRDRDRDMGGQGSLGLATKMGDIPGLKNLGITEQMLQEILTTKTKEIGNEDYAAEGIQIVPVVKYKDRTECLDVFMRPHVGLFSLMSKQVQVITRGNKKDIEEFNESSDEQQQVEELYNAFVNNSENEANEYFINSSGVIRISRASTSLTGANRLRDMEEEGEKEGEKEGKEGKEGSKKPTFGSGGKKGSGAGLYNLSRHNRFGVAHYWGQEVYNMEEFVEFNREDEAEELSGLYLGKETRDYLGNGGGTRSKGEGAMYSFIGGLFTQRENLNQSKISGANMNISGRGWEV</sequence>
<dbReference type="GO" id="GO:0005737">
    <property type="term" value="C:cytoplasm"/>
    <property type="evidence" value="ECO:0007669"/>
    <property type="project" value="TreeGrafter"/>
</dbReference>
<keyword evidence="1" id="KW-0547">Nucleotide-binding</keyword>
<feature type="compositionally biased region" description="Basic and acidic residues" evidence="6">
    <location>
        <begin position="418"/>
        <end position="431"/>
    </location>
</feature>
<dbReference type="OrthoDB" id="370884at2759"/>
<evidence type="ECO:0000259" key="7">
    <source>
        <dbReference type="SMART" id="SM00242"/>
    </source>
</evidence>
<feature type="region of interest" description="Disordered" evidence="6">
    <location>
        <begin position="110"/>
        <end position="147"/>
    </location>
</feature>
<evidence type="ECO:0000256" key="5">
    <source>
        <dbReference type="ARBA" id="ARBA00023203"/>
    </source>
</evidence>
<reference evidence="9" key="1">
    <citation type="submission" date="2017-01" db="EMBL/GenBank/DDBJ databases">
        <authorList>
            <person name="Wang Y."/>
            <person name="White M."/>
            <person name="Kvist S."/>
            <person name="Moncalvo J.-M."/>
        </authorList>
    </citation>
    <scope>NUCLEOTIDE SEQUENCE [LARGE SCALE GENOMIC DNA]</scope>
    <source>
        <strain evidence="9">COL-18-3</strain>
    </source>
</reference>
<name>A0A1R1PWZ3_ZANCU</name>
<accession>A0A1R1PWZ3</accession>
<feature type="compositionally biased region" description="Gly residues" evidence="6">
    <location>
        <begin position="115"/>
        <end position="137"/>
    </location>
</feature>
<organism evidence="8 9">
    <name type="scientific">Zancudomyces culisetae</name>
    <name type="common">Gut fungus</name>
    <name type="synonym">Smittium culisetae</name>
    <dbReference type="NCBI Taxonomy" id="1213189"/>
    <lineage>
        <taxon>Eukaryota</taxon>
        <taxon>Fungi</taxon>
        <taxon>Fungi incertae sedis</taxon>
        <taxon>Zoopagomycota</taxon>
        <taxon>Kickxellomycotina</taxon>
        <taxon>Harpellomycetes</taxon>
        <taxon>Harpellales</taxon>
        <taxon>Legeriomycetaceae</taxon>
        <taxon>Zancudomyces</taxon>
    </lineage>
</organism>
<dbReference type="PANTHER" id="PTHR13140:SF706">
    <property type="entry name" value="DILUTE CLASS UNCONVENTIONAL MYOSIN, ISOFORM C"/>
    <property type="match status" value="1"/>
</dbReference>
<dbReference type="AlphaFoldDB" id="A0A1R1PWZ3"/>
<evidence type="ECO:0000313" key="8">
    <source>
        <dbReference type="EMBL" id="OMH85490.1"/>
    </source>
</evidence>
<keyword evidence="4" id="KW-0505">Motor protein</keyword>
<keyword evidence="5" id="KW-0009">Actin-binding</keyword>
<evidence type="ECO:0000256" key="2">
    <source>
        <dbReference type="ARBA" id="ARBA00022840"/>
    </source>
</evidence>
<dbReference type="Proteomes" id="UP000188320">
    <property type="component" value="Unassembled WGS sequence"/>
</dbReference>
<keyword evidence="3" id="KW-0518">Myosin</keyword>
<dbReference type="PANTHER" id="PTHR13140">
    <property type="entry name" value="MYOSIN"/>
    <property type="match status" value="1"/>
</dbReference>
<dbReference type="GO" id="GO:0005524">
    <property type="term" value="F:ATP binding"/>
    <property type="evidence" value="ECO:0007669"/>
    <property type="project" value="UniProtKB-KW"/>
</dbReference>
<evidence type="ECO:0000256" key="1">
    <source>
        <dbReference type="ARBA" id="ARBA00022741"/>
    </source>
</evidence>
<dbReference type="GO" id="GO:0016459">
    <property type="term" value="C:myosin complex"/>
    <property type="evidence" value="ECO:0007669"/>
    <property type="project" value="UniProtKB-KW"/>
</dbReference>
<dbReference type="GO" id="GO:0016020">
    <property type="term" value="C:membrane"/>
    <property type="evidence" value="ECO:0007669"/>
    <property type="project" value="TreeGrafter"/>
</dbReference>
<feature type="domain" description="Myosin motor" evidence="7">
    <location>
        <begin position="20"/>
        <end position="490"/>
    </location>
</feature>
<evidence type="ECO:0000256" key="6">
    <source>
        <dbReference type="SAM" id="MobiDB-lite"/>
    </source>
</evidence>
<dbReference type="GO" id="GO:0000146">
    <property type="term" value="F:microfilament motor activity"/>
    <property type="evidence" value="ECO:0007669"/>
    <property type="project" value="TreeGrafter"/>
</dbReference>
<evidence type="ECO:0000256" key="4">
    <source>
        <dbReference type="ARBA" id="ARBA00023175"/>
    </source>
</evidence>
<dbReference type="InterPro" id="IPR027417">
    <property type="entry name" value="P-loop_NTPase"/>
</dbReference>